<keyword evidence="4" id="KW-1185">Reference proteome</keyword>
<keyword evidence="2" id="KW-0472">Membrane</keyword>
<accession>A0ABV1GFR8</accession>
<feature type="region of interest" description="Disordered" evidence="1">
    <location>
        <begin position="67"/>
        <end position="87"/>
    </location>
</feature>
<sequence length="87" mass="9294">MSINWTVRLKNKAFWLALIPSLLLLVQQLAAVCGFTLDLTALQEQLMGLAGTVFTLLALFGVVNDPTTAGASDSARALGYTQPQKGE</sequence>
<organism evidence="3 4">
    <name type="scientific">Ruthenibacterium intestinale</name>
    <dbReference type="NCBI Taxonomy" id="3133163"/>
    <lineage>
        <taxon>Bacteria</taxon>
        <taxon>Bacillati</taxon>
        <taxon>Bacillota</taxon>
        <taxon>Clostridia</taxon>
        <taxon>Eubacteriales</taxon>
        <taxon>Oscillospiraceae</taxon>
        <taxon>Ruthenibacterium</taxon>
    </lineage>
</organism>
<evidence type="ECO:0000313" key="3">
    <source>
        <dbReference type="EMBL" id="MEQ2520363.1"/>
    </source>
</evidence>
<dbReference type="NCBIfam" id="TIGR01598">
    <property type="entry name" value="holin_phiLC3"/>
    <property type="match status" value="1"/>
</dbReference>
<reference evidence="3 4" key="1">
    <citation type="submission" date="2024-03" db="EMBL/GenBank/DDBJ databases">
        <title>Human intestinal bacterial collection.</title>
        <authorList>
            <person name="Pauvert C."/>
            <person name="Hitch T.C.A."/>
            <person name="Clavel T."/>
        </authorList>
    </citation>
    <scope>NUCLEOTIDE SEQUENCE [LARGE SCALE GENOMIC DNA]</scope>
    <source>
        <strain evidence="3 4">CLA-JM-H11</strain>
    </source>
</reference>
<dbReference type="Pfam" id="PF04531">
    <property type="entry name" value="Phage_holin_1"/>
    <property type="match status" value="1"/>
</dbReference>
<protein>
    <submittedName>
        <fullName evidence="3">Phage holin</fullName>
    </submittedName>
</protein>
<name>A0ABV1GFR8_9FIRM</name>
<evidence type="ECO:0000313" key="4">
    <source>
        <dbReference type="Proteomes" id="UP001477672"/>
    </source>
</evidence>
<dbReference type="EMBL" id="JBBMFA010000088">
    <property type="protein sequence ID" value="MEQ2520363.1"/>
    <property type="molecule type" value="Genomic_DNA"/>
</dbReference>
<keyword evidence="2" id="KW-0812">Transmembrane</keyword>
<keyword evidence="2" id="KW-1133">Transmembrane helix</keyword>
<evidence type="ECO:0000256" key="2">
    <source>
        <dbReference type="SAM" id="Phobius"/>
    </source>
</evidence>
<evidence type="ECO:0000256" key="1">
    <source>
        <dbReference type="SAM" id="MobiDB-lite"/>
    </source>
</evidence>
<gene>
    <name evidence="3" type="ORF">WMO24_07960</name>
</gene>
<dbReference type="RefSeq" id="WP_349215881.1">
    <property type="nucleotide sequence ID" value="NZ_JBBMFA010000088.1"/>
</dbReference>
<comment type="caution">
    <text evidence="3">The sequence shown here is derived from an EMBL/GenBank/DDBJ whole genome shotgun (WGS) entry which is preliminary data.</text>
</comment>
<dbReference type="InterPro" id="IPR006485">
    <property type="entry name" value="Phage-like_holin"/>
</dbReference>
<proteinExistence type="predicted"/>
<feature type="transmembrane region" description="Helical" evidence="2">
    <location>
        <begin position="46"/>
        <end position="63"/>
    </location>
</feature>
<dbReference type="Proteomes" id="UP001477672">
    <property type="component" value="Unassembled WGS sequence"/>
</dbReference>